<protein>
    <recommendedName>
        <fullName evidence="1">DUF6589 domain-containing protein</fullName>
    </recommendedName>
</protein>
<proteinExistence type="predicted"/>
<evidence type="ECO:0000313" key="2">
    <source>
        <dbReference type="EMBL" id="EUC54662.1"/>
    </source>
</evidence>
<name>X8IYB0_9AGAM</name>
<reference evidence="3" key="1">
    <citation type="journal article" date="2014" name="Genome Announc.">
        <title>Draft genome sequence of the plant-pathogenic soil fungus Rhizoctonia solani anastomosis group 3 strain Rhs1AP.</title>
        <authorList>
            <person name="Cubeta M.A."/>
            <person name="Thomas E."/>
            <person name="Dean R.A."/>
            <person name="Jabaji S."/>
            <person name="Neate S.M."/>
            <person name="Tavantzis S."/>
            <person name="Toda T."/>
            <person name="Vilgalys R."/>
            <person name="Bharathan N."/>
            <person name="Fedorova-Abrams N."/>
            <person name="Pakala S.B."/>
            <person name="Pakala S.M."/>
            <person name="Zafar N."/>
            <person name="Joardar V."/>
            <person name="Losada L."/>
            <person name="Nierman W.C."/>
        </authorList>
    </citation>
    <scope>NUCLEOTIDE SEQUENCE [LARGE SCALE GENOMIC DNA]</scope>
    <source>
        <strain evidence="3">AG-3</strain>
    </source>
</reference>
<accession>X8IYB0</accession>
<dbReference type="AlphaFoldDB" id="X8IYB0"/>
<dbReference type="Proteomes" id="UP000030108">
    <property type="component" value="Unassembled WGS sequence"/>
</dbReference>
<comment type="caution">
    <text evidence="2">The sequence shown here is derived from an EMBL/GenBank/DDBJ whole genome shotgun (WGS) entry which is preliminary data.</text>
</comment>
<evidence type="ECO:0000313" key="3">
    <source>
        <dbReference type="Proteomes" id="UP000030108"/>
    </source>
</evidence>
<feature type="domain" description="DUF6589" evidence="1">
    <location>
        <begin position="11"/>
        <end position="74"/>
    </location>
</feature>
<dbReference type="Pfam" id="PF20231">
    <property type="entry name" value="DUF6589"/>
    <property type="match status" value="1"/>
</dbReference>
<organism evidence="2 3">
    <name type="scientific">Rhizoctonia solani AG-3 Rhs1AP</name>
    <dbReference type="NCBI Taxonomy" id="1086054"/>
    <lineage>
        <taxon>Eukaryota</taxon>
        <taxon>Fungi</taxon>
        <taxon>Dikarya</taxon>
        <taxon>Basidiomycota</taxon>
        <taxon>Agaricomycotina</taxon>
        <taxon>Agaricomycetes</taxon>
        <taxon>Cantharellales</taxon>
        <taxon>Ceratobasidiaceae</taxon>
        <taxon>Rhizoctonia</taxon>
    </lineage>
</organism>
<evidence type="ECO:0000259" key="1">
    <source>
        <dbReference type="Pfam" id="PF20231"/>
    </source>
</evidence>
<gene>
    <name evidence="2" type="ORF">RSOL_064420</name>
</gene>
<dbReference type="EMBL" id="JATN01000322">
    <property type="protein sequence ID" value="EUC54662.1"/>
    <property type="molecule type" value="Genomic_DNA"/>
</dbReference>
<sequence length="76" mass="8967">MVRMLKTMGRSFLKWLVDLCFEYPAKLQTAILNNWLINLSGLNGHWQENDFFQEHSNKAIKTVFNTKNSDWDSAFL</sequence>
<dbReference type="InterPro" id="IPR046496">
    <property type="entry name" value="DUF6589"/>
</dbReference>
<dbReference type="OrthoDB" id="3240429at2759"/>